<keyword evidence="7" id="KW-1115">Inhibition of host MHC class I molecule presentation by virus</keyword>
<evidence type="ECO:0000256" key="11">
    <source>
        <dbReference type="ARBA" id="ARBA00022812"/>
    </source>
</evidence>
<evidence type="ECO:0000256" key="3">
    <source>
        <dbReference type="ARBA" id="ARBA00022525"/>
    </source>
</evidence>
<keyword evidence="18" id="KW-0449">Lipoprotein</keyword>
<dbReference type="Pfam" id="PF00469">
    <property type="entry name" value="F-protein"/>
    <property type="match status" value="1"/>
</dbReference>
<dbReference type="GO" id="GO:0017124">
    <property type="term" value="F:SH3 domain binding"/>
    <property type="evidence" value="ECO:0007669"/>
    <property type="project" value="UniProtKB-KW"/>
</dbReference>
<reference evidence="21" key="1">
    <citation type="submission" date="1996-10" db="EMBL/GenBank/DDBJ databases">
        <authorList>
            <person name="Blouin J.C."/>
        </authorList>
    </citation>
    <scope>NUCLEOTIDE SEQUENCE</scope>
</reference>
<organism evidence="21">
    <name type="scientific">Human immunodeficiency virus type 1</name>
    <name type="common">HIV-1</name>
    <dbReference type="NCBI Taxonomy" id="11676"/>
    <lineage>
        <taxon>Viruses</taxon>
        <taxon>Riboviria</taxon>
        <taxon>Pararnavirae</taxon>
        <taxon>Artverviricota</taxon>
        <taxon>Revtraviricetes</taxon>
        <taxon>Ortervirales</taxon>
        <taxon>Retroviridae</taxon>
        <taxon>Orthoretrovirinae</taxon>
        <taxon>Lentivirus</taxon>
        <taxon>Lentivirus humimdef1</taxon>
    </lineage>
</organism>
<keyword evidence="19" id="KW-1116">Inhibition of host MHC class II molecule presentation by virus</keyword>
<evidence type="ECO:0000256" key="2">
    <source>
        <dbReference type="ARBA" id="ARBA00022518"/>
    </source>
</evidence>
<keyword evidence="6" id="KW-0945">Host-virus interaction</keyword>
<accession>O09527</accession>
<keyword evidence="1" id="KW-1032">Host cell membrane</keyword>
<evidence type="ECO:0000313" key="21">
    <source>
        <dbReference type="EMBL" id="AAB51043.1"/>
    </source>
</evidence>
<keyword evidence="8" id="KW-1083">Inhibition of host autophagy by virus</keyword>
<feature type="region of interest" description="Disordered" evidence="20">
    <location>
        <begin position="1"/>
        <end position="35"/>
    </location>
</feature>
<name>O09527_HV1</name>
<dbReference type="GO" id="GO:0140321">
    <property type="term" value="P:symbiont-mediated suppression of host autophagy"/>
    <property type="evidence" value="ECO:0007669"/>
    <property type="project" value="UniProtKB-KW"/>
</dbReference>
<keyword evidence="14" id="KW-0843">Virulence</keyword>
<organismHost>
    <name type="scientific">Homo sapiens</name>
    <name type="common">Human</name>
    <dbReference type="NCBI Taxonomy" id="9606"/>
</organismHost>
<keyword evidence="12" id="KW-0946">Virion</keyword>
<evidence type="ECO:0000256" key="16">
    <source>
        <dbReference type="ARBA" id="ARBA00023136"/>
    </source>
</evidence>
<evidence type="ECO:0000256" key="12">
    <source>
        <dbReference type="ARBA" id="ARBA00022844"/>
    </source>
</evidence>
<keyword evidence="17" id="KW-0899">Viral immunoevasion</keyword>
<reference evidence="21" key="2">
    <citation type="journal article" date="1997" name="AIDS Res. Hum. Retroviruses">
        <title>RNA and DNA sequence analysis of the nef gene of HIV type 1 strains from the first HIV type 1-infected long-term nonprogressing mother-child pair.</title>
        <authorList>
            <person name="Saksena N.K."/>
            <person name="Ge Y.C."/>
            <person name="Wang B."/>
            <person name="Xiang S.H."/>
            <person name="Ziegler J."/>
            <person name="Palasanthiran P."/>
            <person name="Bolton W."/>
            <person name="Cunningham A.L."/>
        </authorList>
    </citation>
    <scope>NUCLEOTIDE SEQUENCE</scope>
</reference>
<evidence type="ECO:0000256" key="8">
    <source>
        <dbReference type="ARBA" id="ARBA00022661"/>
    </source>
</evidence>
<evidence type="ECO:0000256" key="17">
    <source>
        <dbReference type="ARBA" id="ARBA00023280"/>
    </source>
</evidence>
<dbReference type="EMBL" id="U73361">
    <property type="protein sequence ID" value="AAB51043.1"/>
    <property type="molecule type" value="Genomic_DNA"/>
</dbReference>
<evidence type="ECO:0000256" key="7">
    <source>
        <dbReference type="ARBA" id="ARBA00022625"/>
    </source>
</evidence>
<evidence type="ECO:0000256" key="5">
    <source>
        <dbReference type="ARBA" id="ARBA00022560"/>
    </source>
</evidence>
<evidence type="ECO:0000256" key="18">
    <source>
        <dbReference type="ARBA" id="ARBA00023288"/>
    </source>
</evidence>
<evidence type="ECO:0000256" key="4">
    <source>
        <dbReference type="ARBA" id="ARBA00022553"/>
    </source>
</evidence>
<keyword evidence="10" id="KW-0519">Myristate</keyword>
<keyword evidence="16" id="KW-0472">Membrane</keyword>
<keyword evidence="15" id="KW-0729">SH3-binding</keyword>
<evidence type="ECO:0000256" key="10">
    <source>
        <dbReference type="ARBA" id="ARBA00022707"/>
    </source>
</evidence>
<evidence type="ECO:0000256" key="9">
    <source>
        <dbReference type="ARBA" id="ARBA00022703"/>
    </source>
</evidence>
<dbReference type="GO" id="GO:0044423">
    <property type="term" value="C:virion component"/>
    <property type="evidence" value="ECO:0007669"/>
    <property type="project" value="UniProtKB-KW"/>
</dbReference>
<dbReference type="GO" id="GO:0005525">
    <property type="term" value="F:GTP binding"/>
    <property type="evidence" value="ECO:0007669"/>
    <property type="project" value="InterPro"/>
</dbReference>
<keyword evidence="2" id="KW-0244">Early protein</keyword>
<evidence type="ECO:0000256" key="1">
    <source>
        <dbReference type="ARBA" id="ARBA00022511"/>
    </source>
</evidence>
<dbReference type="GO" id="GO:0039505">
    <property type="term" value="P:symbiont-mediated suppression of host antigen processing and presentation of peptide antigen via MHC class II"/>
    <property type="evidence" value="ECO:0007669"/>
    <property type="project" value="UniProtKB-KW"/>
</dbReference>
<proteinExistence type="predicted"/>
<protein>
    <submittedName>
        <fullName evidence="21">Nef protein</fullName>
    </submittedName>
</protein>
<keyword evidence="5" id="KW-1080">Inhibition of host adaptive immune response by virus</keyword>
<evidence type="ECO:0000256" key="14">
    <source>
        <dbReference type="ARBA" id="ARBA00023026"/>
    </source>
</evidence>
<dbReference type="InterPro" id="IPR001558">
    <property type="entry name" value="HIV_Nef"/>
</dbReference>
<keyword evidence="11" id="KW-1040">Host Golgi apparatus</keyword>
<sequence length="64" mass="6814">MGGKWSKRSGGGWPTVRKRMRRAEPAADGVGAASRDLEKHGAIASSNTAATNVDCAWLEAQEEE</sequence>
<dbReference type="FunFam" id="4.10.890.10:FF:000001">
    <property type="entry name" value="Protein Nef"/>
    <property type="match status" value="1"/>
</dbReference>
<evidence type="ECO:0000256" key="6">
    <source>
        <dbReference type="ARBA" id="ARBA00022581"/>
    </source>
</evidence>
<evidence type="ECO:0000256" key="13">
    <source>
        <dbReference type="ARBA" id="ARBA00022870"/>
    </source>
</evidence>
<keyword evidence="9" id="KW-0053">Apoptosis</keyword>
<feature type="compositionally biased region" description="Gly residues" evidence="20">
    <location>
        <begin position="1"/>
        <end position="13"/>
    </location>
</feature>
<dbReference type="GO" id="GO:0046776">
    <property type="term" value="P:symbiont-mediated suppression of host antigen processing and presentation of peptide antigen via MHC class I"/>
    <property type="evidence" value="ECO:0007669"/>
    <property type="project" value="UniProtKB-KW"/>
</dbReference>
<keyword evidence="4" id="KW-0597">Phosphoprotein</keyword>
<evidence type="ECO:0000256" key="15">
    <source>
        <dbReference type="ARBA" id="ARBA00023036"/>
    </source>
</evidence>
<evidence type="ECO:0000256" key="19">
    <source>
        <dbReference type="ARBA" id="ARBA00084111"/>
    </source>
</evidence>
<dbReference type="Gene3D" id="4.10.890.10">
    <property type="entry name" value="HIV 1 nef anchor domain"/>
    <property type="match status" value="1"/>
</dbReference>
<keyword evidence="13" id="KW-1043">Host membrane</keyword>
<keyword evidence="3" id="KW-0964">Secreted</keyword>
<dbReference type="InterPro" id="IPR027480">
    <property type="entry name" value="HIV-1_Nef_anchor_sf"/>
</dbReference>
<evidence type="ECO:0000256" key="20">
    <source>
        <dbReference type="SAM" id="MobiDB-lite"/>
    </source>
</evidence>
<gene>
    <name evidence="21" type="primary">nef</name>
</gene>